<comment type="caution">
    <text evidence="2">The sequence shown here is derived from an EMBL/GenBank/DDBJ whole genome shotgun (WGS) entry which is preliminary data.</text>
</comment>
<gene>
    <name evidence="2" type="ORF">AArcSt11_15265</name>
</gene>
<feature type="region of interest" description="Disordered" evidence="1">
    <location>
        <begin position="344"/>
        <end position="400"/>
    </location>
</feature>
<feature type="compositionally biased region" description="Polar residues" evidence="1">
    <location>
        <begin position="344"/>
        <end position="353"/>
    </location>
</feature>
<feature type="compositionally biased region" description="Polar residues" evidence="1">
    <location>
        <begin position="390"/>
        <end position="400"/>
    </location>
</feature>
<dbReference type="AlphaFoldDB" id="A0AAE3FUX4"/>
<proteinExistence type="predicted"/>
<dbReference type="EMBL" id="JAKRVY010000011">
    <property type="protein sequence ID" value="MCL9815014.1"/>
    <property type="molecule type" value="Genomic_DNA"/>
</dbReference>
<feature type="compositionally biased region" description="Basic and acidic residues" evidence="1">
    <location>
        <begin position="355"/>
        <end position="370"/>
    </location>
</feature>
<evidence type="ECO:0000313" key="2">
    <source>
        <dbReference type="EMBL" id="MCL9815014.1"/>
    </source>
</evidence>
<accession>A0AAE3FUX4</accession>
<evidence type="ECO:0000256" key="1">
    <source>
        <dbReference type="SAM" id="MobiDB-lite"/>
    </source>
</evidence>
<evidence type="ECO:0000313" key="3">
    <source>
        <dbReference type="Proteomes" id="UP001202674"/>
    </source>
</evidence>
<keyword evidence="3" id="KW-1185">Reference proteome</keyword>
<reference evidence="2 3" key="1">
    <citation type="journal article" date="2022" name="Syst. Appl. Microbiol.">
        <title>Natronocalculus amylovorans gen. nov., sp. nov., and Natranaeroarchaeum aerophilus sp. nov., dominant culturable amylolytic natronoarchaea from hypersaline soda lakes in southwestern Siberia.</title>
        <authorList>
            <person name="Sorokin D.Y."/>
            <person name="Elcheninov A.G."/>
            <person name="Khizhniak T.V."/>
            <person name="Koenen M."/>
            <person name="Bale N.J."/>
            <person name="Damste J.S.S."/>
            <person name="Kublanov I.V."/>
        </authorList>
    </citation>
    <scope>NUCLEOTIDE SEQUENCE [LARGE SCALE GENOMIC DNA]</scope>
    <source>
        <strain evidence="2 3">AArc-St1-1</strain>
    </source>
</reference>
<name>A0AAE3FUX4_9EURY</name>
<organism evidence="2 3">
    <name type="scientific">Natranaeroarchaeum aerophilus</name>
    <dbReference type="NCBI Taxonomy" id="2917711"/>
    <lineage>
        <taxon>Archaea</taxon>
        <taxon>Methanobacteriati</taxon>
        <taxon>Methanobacteriota</taxon>
        <taxon>Stenosarchaea group</taxon>
        <taxon>Halobacteria</taxon>
        <taxon>Halobacteriales</taxon>
        <taxon>Natronoarchaeaceae</taxon>
        <taxon>Natranaeroarchaeum</taxon>
    </lineage>
</organism>
<protein>
    <submittedName>
        <fullName evidence="2">Uncharacterized protein</fullName>
    </submittedName>
</protein>
<dbReference type="RefSeq" id="WP_250598356.1">
    <property type="nucleotide sequence ID" value="NZ_JAKRVY010000011.1"/>
</dbReference>
<dbReference type="Proteomes" id="UP001202674">
    <property type="component" value="Unassembled WGS sequence"/>
</dbReference>
<sequence length="400" mass="44095">MQRKAHSAMVAGVSSTLVAAWIRSRTREAYDPALTPPTLQDRLHQRAPMVAAGLGFTGLSTTVAGYFDIAELSLLGDAENAADIHRQMGNHHELHSLPYLGSALSASHLIRHSSSRFGEWLAEKLDLSENITAIIDAADSLANWVINAVGSGVFGHLLGDLPTSGHGGSALQLFKPITDRNFCLHWVSSASRTVNRYLTIAGTVLAGAAWSFSGLHLLSWEPPESSLQRFVDRIGECDSMGEAVDVIFGDLQSLLNQVFERSQTAIWNSPLFTESPAAIESEPESRWYRMRFDTERIFDISSLDIETLREEELLPPDVVTHIEGKSLYSPEYFGVYTDEKSINFSEDSNNSTPLAHDRDEDGTSLLRDEGSDSTPLMQNEDEDDSRSIFFESTPTETDSQ</sequence>